<organism evidence="1 2">
    <name type="scientific">Runella salmonicolor</name>
    <dbReference type="NCBI Taxonomy" id="2950278"/>
    <lineage>
        <taxon>Bacteria</taxon>
        <taxon>Pseudomonadati</taxon>
        <taxon>Bacteroidota</taxon>
        <taxon>Cytophagia</taxon>
        <taxon>Cytophagales</taxon>
        <taxon>Spirosomataceae</taxon>
        <taxon>Runella</taxon>
    </lineage>
</organism>
<comment type="caution">
    <text evidence="1">The sequence shown here is derived from an EMBL/GenBank/DDBJ whole genome shotgun (WGS) entry which is preliminary data.</text>
</comment>
<proteinExistence type="predicted"/>
<name>A0ABT1FXA9_9BACT</name>
<dbReference type="InterPro" id="IPR038765">
    <property type="entry name" value="Papain-like_cys_pep_sf"/>
</dbReference>
<dbReference type="Proteomes" id="UP001204772">
    <property type="component" value="Unassembled WGS sequence"/>
</dbReference>
<sequence>MRLGFEKANHSLKDRVMRFGSGGDFIHCQFVFDPYEKISASAWDMYGIGFRNYADTVQNEATHWVFIDYGHEKDEELYDWFRKRLGTPYDYAGLITSFILPKRKPQNIKTFCSEVCYQACQEVLRLNLPKVNENYLSPQGLYNLITTGKP</sequence>
<keyword evidence="2" id="KW-1185">Reference proteome</keyword>
<dbReference type="Gene3D" id="3.90.1720.10">
    <property type="entry name" value="endopeptidase domain like (from Nostoc punctiforme)"/>
    <property type="match status" value="1"/>
</dbReference>
<dbReference type="EMBL" id="JAMZEL010000024">
    <property type="protein sequence ID" value="MCP1386409.1"/>
    <property type="molecule type" value="Genomic_DNA"/>
</dbReference>
<evidence type="ECO:0000313" key="2">
    <source>
        <dbReference type="Proteomes" id="UP001204772"/>
    </source>
</evidence>
<dbReference type="RefSeq" id="WP_253533248.1">
    <property type="nucleotide sequence ID" value="NZ_JAMZEL010000024.1"/>
</dbReference>
<accession>A0ABT1FXA9</accession>
<gene>
    <name evidence="1" type="ORF">NCI00_28465</name>
</gene>
<evidence type="ECO:0000313" key="1">
    <source>
        <dbReference type="EMBL" id="MCP1386409.1"/>
    </source>
</evidence>
<dbReference type="SUPFAM" id="SSF54001">
    <property type="entry name" value="Cysteine proteinases"/>
    <property type="match status" value="1"/>
</dbReference>
<reference evidence="1 2" key="1">
    <citation type="submission" date="2022-06" db="EMBL/GenBank/DDBJ databases">
        <title>Runella sp. S5 genome sequencing.</title>
        <authorList>
            <person name="Park S."/>
        </authorList>
    </citation>
    <scope>NUCLEOTIDE SEQUENCE [LARGE SCALE GENOMIC DNA]</scope>
    <source>
        <strain evidence="1 2">S5</strain>
    </source>
</reference>
<protein>
    <submittedName>
        <fullName evidence="1">Uncharacterized protein</fullName>
    </submittedName>
</protein>